<feature type="compositionally biased region" description="Low complexity" evidence="7">
    <location>
        <begin position="620"/>
        <end position="631"/>
    </location>
</feature>
<dbReference type="PANTHER" id="PTHR14338">
    <property type="entry name" value="ACTIN FILAMENT-ASSOCIATED PROTEIN 1 FAMILY MEMBER"/>
    <property type="match status" value="1"/>
</dbReference>
<feature type="region of interest" description="Disordered" evidence="7">
    <location>
        <begin position="687"/>
        <end position="709"/>
    </location>
</feature>
<dbReference type="AlphaFoldDB" id="A0A852F0E3"/>
<dbReference type="CDD" id="cd13306">
    <property type="entry name" value="PH1_AFAP"/>
    <property type="match status" value="1"/>
</dbReference>
<dbReference type="GO" id="GO:0032757">
    <property type="term" value="P:positive regulation of interleukin-8 production"/>
    <property type="evidence" value="ECO:0007669"/>
    <property type="project" value="TreeGrafter"/>
</dbReference>
<feature type="region of interest" description="Disordered" evidence="7">
    <location>
        <begin position="485"/>
        <end position="521"/>
    </location>
</feature>
<comment type="function">
    <text evidence="5">May play a role in a signaling cascade by enhancing the kinase activity of SRC. Contributes to SRC-regulated transcription activation.</text>
</comment>
<dbReference type="GO" id="GO:0006954">
    <property type="term" value="P:inflammatory response"/>
    <property type="evidence" value="ECO:0007669"/>
    <property type="project" value="TreeGrafter"/>
</dbReference>
<dbReference type="GO" id="GO:0017124">
    <property type="term" value="F:SH3 domain binding"/>
    <property type="evidence" value="ECO:0007669"/>
    <property type="project" value="TreeGrafter"/>
</dbReference>
<dbReference type="SUPFAM" id="SSF50729">
    <property type="entry name" value="PH domain-like"/>
    <property type="match status" value="2"/>
</dbReference>
<comment type="subcellular location">
    <subcellularLocation>
        <location evidence="1">Cytoplasm</location>
    </subcellularLocation>
</comment>
<dbReference type="CDD" id="cd13307">
    <property type="entry name" value="PH2_AFAP"/>
    <property type="match status" value="1"/>
</dbReference>
<dbReference type="InterPro" id="IPR011993">
    <property type="entry name" value="PH-like_dom_sf"/>
</dbReference>
<accession>A0A852F0E3</accession>
<dbReference type="InterPro" id="IPR030113">
    <property type="entry name" value="AFAP"/>
</dbReference>
<feature type="domain" description="PH" evidence="8">
    <location>
        <begin position="170"/>
        <end position="266"/>
    </location>
</feature>
<evidence type="ECO:0000256" key="7">
    <source>
        <dbReference type="SAM" id="MobiDB-lite"/>
    </source>
</evidence>
<dbReference type="FunFam" id="2.30.29.30:FF:000171">
    <property type="entry name" value="Actin filament-associated protein 1-like 2 isoform 1"/>
    <property type="match status" value="1"/>
</dbReference>
<evidence type="ECO:0000256" key="2">
    <source>
        <dbReference type="ARBA" id="ARBA00022490"/>
    </source>
</evidence>
<keyword evidence="2" id="KW-0963">Cytoplasm</keyword>
<evidence type="ECO:0000256" key="6">
    <source>
        <dbReference type="ARBA" id="ARBA00072612"/>
    </source>
</evidence>
<dbReference type="GO" id="GO:0045742">
    <property type="term" value="P:positive regulation of epidermal growth factor receptor signaling pathway"/>
    <property type="evidence" value="ECO:0007669"/>
    <property type="project" value="TreeGrafter"/>
</dbReference>
<dbReference type="SMART" id="SM00233">
    <property type="entry name" value="PH"/>
    <property type="match status" value="2"/>
</dbReference>
<evidence type="ECO:0000313" key="10">
    <source>
        <dbReference type="Proteomes" id="UP000629713"/>
    </source>
</evidence>
<dbReference type="GO" id="GO:0007346">
    <property type="term" value="P:regulation of mitotic cell cycle"/>
    <property type="evidence" value="ECO:0007669"/>
    <property type="project" value="TreeGrafter"/>
</dbReference>
<feature type="non-terminal residue" evidence="9">
    <location>
        <position position="814"/>
    </location>
</feature>
<feature type="compositionally biased region" description="Basic and acidic residues" evidence="7">
    <location>
        <begin position="511"/>
        <end position="521"/>
    </location>
</feature>
<dbReference type="PROSITE" id="PS50003">
    <property type="entry name" value="PH_DOMAIN"/>
    <property type="match status" value="2"/>
</dbReference>
<name>A0A852F0E3_PEUTA</name>
<evidence type="ECO:0000256" key="3">
    <source>
        <dbReference type="ARBA" id="ARBA00022737"/>
    </source>
</evidence>
<feature type="region of interest" description="Disordered" evidence="7">
    <location>
        <begin position="620"/>
        <end position="644"/>
    </location>
</feature>
<dbReference type="PANTHER" id="PTHR14338:SF4">
    <property type="entry name" value="ACTIN FILAMENT-ASSOCIATED PROTEIN 1-LIKE 2"/>
    <property type="match status" value="1"/>
</dbReference>
<reference evidence="9" key="1">
    <citation type="submission" date="2019-09" db="EMBL/GenBank/DDBJ databases">
        <title>Bird 10,000 Genomes (B10K) Project - Family phase.</title>
        <authorList>
            <person name="Zhang G."/>
        </authorList>
    </citation>
    <scope>NUCLEOTIDE SEQUENCE</scope>
    <source>
        <strain evidence="9">B10K-DU-002-52</strain>
        <tissue evidence="9">Muscle</tissue>
    </source>
</reference>
<dbReference type="GO" id="GO:0045893">
    <property type="term" value="P:positive regulation of DNA-templated transcription"/>
    <property type="evidence" value="ECO:0007669"/>
    <property type="project" value="TreeGrafter"/>
</dbReference>
<dbReference type="GO" id="GO:0005829">
    <property type="term" value="C:cytosol"/>
    <property type="evidence" value="ECO:0007669"/>
    <property type="project" value="TreeGrafter"/>
</dbReference>
<feature type="non-terminal residue" evidence="9">
    <location>
        <position position="1"/>
    </location>
</feature>
<keyword evidence="4" id="KW-0175">Coiled coil</keyword>
<feature type="compositionally biased region" description="Low complexity" evidence="7">
    <location>
        <begin position="766"/>
        <end position="783"/>
    </location>
</feature>
<dbReference type="InterPro" id="IPR001849">
    <property type="entry name" value="PH_domain"/>
</dbReference>
<keyword evidence="3" id="KW-0677">Repeat</keyword>
<dbReference type="EMBL" id="WBNO01006585">
    <property type="protein sequence ID" value="NXQ12105.1"/>
    <property type="molecule type" value="Genomic_DNA"/>
</dbReference>
<proteinExistence type="predicted"/>
<evidence type="ECO:0000256" key="5">
    <source>
        <dbReference type="ARBA" id="ARBA00059761"/>
    </source>
</evidence>
<feature type="compositionally biased region" description="Acidic residues" evidence="7">
    <location>
        <begin position="118"/>
        <end position="134"/>
    </location>
</feature>
<dbReference type="Proteomes" id="UP000629713">
    <property type="component" value="Unassembled WGS sequence"/>
</dbReference>
<dbReference type="Gene3D" id="2.30.29.30">
    <property type="entry name" value="Pleckstrin-homology domain (PH domain)/Phosphotyrosine-binding domain (PTB)"/>
    <property type="match status" value="2"/>
</dbReference>
<dbReference type="FunFam" id="2.30.29.30:FF:000020">
    <property type="entry name" value="Actin filament-associated protein 1-like 2 isoform 1"/>
    <property type="match status" value="1"/>
</dbReference>
<gene>
    <name evidence="9" type="primary">Afap1l2</name>
    <name evidence="9" type="ORF">PEUTAE_R08146</name>
</gene>
<evidence type="ECO:0000256" key="4">
    <source>
        <dbReference type="ARBA" id="ARBA00023054"/>
    </source>
</evidence>
<keyword evidence="10" id="KW-1185">Reference proteome</keyword>
<feature type="region of interest" description="Disordered" evidence="7">
    <location>
        <begin position="545"/>
        <end position="601"/>
    </location>
</feature>
<evidence type="ECO:0000313" key="9">
    <source>
        <dbReference type="EMBL" id="NXQ12105.1"/>
    </source>
</evidence>
<feature type="domain" description="PH" evidence="8">
    <location>
        <begin position="348"/>
        <end position="442"/>
    </location>
</feature>
<dbReference type="GO" id="GO:0042169">
    <property type="term" value="F:SH2 domain binding"/>
    <property type="evidence" value="ECO:0007669"/>
    <property type="project" value="TreeGrafter"/>
</dbReference>
<feature type="compositionally biased region" description="Basic and acidic residues" evidence="7">
    <location>
        <begin position="308"/>
        <end position="317"/>
    </location>
</feature>
<feature type="region of interest" description="Disordered" evidence="7">
    <location>
        <begin position="74"/>
        <end position="159"/>
    </location>
</feature>
<dbReference type="GO" id="GO:0032675">
    <property type="term" value="P:regulation of interleukin-6 production"/>
    <property type="evidence" value="ECO:0007669"/>
    <property type="project" value="TreeGrafter"/>
</dbReference>
<evidence type="ECO:0000256" key="1">
    <source>
        <dbReference type="ARBA" id="ARBA00004496"/>
    </source>
</evidence>
<protein>
    <recommendedName>
        <fullName evidence="6">Actin filament-associated protein 1-like 2</fullName>
    </recommendedName>
</protein>
<comment type="caution">
    <text evidence="9">The sequence shown here is derived from an EMBL/GenBank/DDBJ whole genome shotgun (WGS) entry which is preliminary data.</text>
</comment>
<feature type="compositionally biased region" description="Basic and acidic residues" evidence="7">
    <location>
        <begin position="575"/>
        <end position="601"/>
    </location>
</feature>
<sequence length="814" mass="90670">ALEQLLTELEDFLRILDKENLSSTAVVKKSFLSDLLKVYTKSSGGDEEYIYMNKVTVHKQQGDQEKQDKVLDQKNSLTNGDSGLHLSPPQKSLPDLPPPKILETKQPPVPKIESPEGYYEEAEPYDISVNEDGEAVSSSYESYDEEESSKGKSATHQWPSPEATIELMKDARICAFLWRKKWLGQWAKQLCVIKDTRLLCYKSSKDHNPQLDVNLLGCTVIHKEKQVRKKEHKLKIIPTNADVIVLGLQSKDQAEQWLRVIQETSGLLCEGGSEGNQYIPDSQRLSYPKVEVSERYSAASESGSSTDGHAETAEPKDVKKKGTTGLKLSNLMNLGRKKSSSLDSPERSLETSSYLNVLVNSQWKSRWCQIKDGHLHFYQDKNRSKLAQQPLSLAGCEIIPEPSPDHLYSFRILHNGEERLVLEAKSSEEMGHWLGLLLSESGSKTDPEEFTYDYVDADRVSCIVSAAKNSFFLMQRKYSEPNAYIDNLPKGRGQQDELYDDVDLPDLPGEEVPKSESKLEGDQDRVYLDLTPVKSLLHCAGKMSCQSSPLSSPSLERAANKAAPESTAETAPMAKEAEPCTKAAETSEQKHPEKPEPEEALPRVPAVKIQTQQQNIVAPEVPAGPVPAGSPQLVPSSRPKMPLPAVETKLGKNRTEAEVKRFTEEKERLEKEKDEIRAQLTQLRKERRELKERLGGSTDSSSYTDKSLEQRLKEIDEECKRKESQRVDLELSLVEVKENLKKAESGPVTLGTAVDTTHLENTAPRAKSASPANSAENSPVNSATALKNRPLSVMVTGKGTVLQKAKEWEKKGAS</sequence>
<evidence type="ECO:0000259" key="8">
    <source>
        <dbReference type="PROSITE" id="PS50003"/>
    </source>
</evidence>
<feature type="region of interest" description="Disordered" evidence="7">
    <location>
        <begin position="748"/>
        <end position="791"/>
    </location>
</feature>
<dbReference type="Pfam" id="PF00169">
    <property type="entry name" value="PH"/>
    <property type="match status" value="2"/>
</dbReference>
<feature type="region of interest" description="Disordered" evidence="7">
    <location>
        <begin position="296"/>
        <end position="325"/>
    </location>
</feature>
<organism evidence="9 10">
    <name type="scientific">Peucedramus taeniatus</name>
    <name type="common">Olive warbler</name>
    <dbReference type="NCBI Taxonomy" id="135441"/>
    <lineage>
        <taxon>Eukaryota</taxon>
        <taxon>Metazoa</taxon>
        <taxon>Chordata</taxon>
        <taxon>Craniata</taxon>
        <taxon>Vertebrata</taxon>
        <taxon>Euteleostomi</taxon>
        <taxon>Archelosauria</taxon>
        <taxon>Archosauria</taxon>
        <taxon>Dinosauria</taxon>
        <taxon>Saurischia</taxon>
        <taxon>Theropoda</taxon>
        <taxon>Coelurosauria</taxon>
        <taxon>Aves</taxon>
        <taxon>Neognathae</taxon>
        <taxon>Neoaves</taxon>
        <taxon>Telluraves</taxon>
        <taxon>Australaves</taxon>
        <taxon>Passeriformes</taxon>
        <taxon>Passeroidea</taxon>
        <taxon>Fringillidae</taxon>
        <taxon>Peucedraminae</taxon>
        <taxon>Peucedramus</taxon>
    </lineage>
</organism>